<proteinExistence type="predicted"/>
<protein>
    <recommendedName>
        <fullName evidence="5">F-box domain-containing protein</fullName>
    </recommendedName>
</protein>
<reference evidence="3" key="1">
    <citation type="submission" date="2023-03" db="EMBL/GenBank/DDBJ databases">
        <title>Massive genome expansion in bonnet fungi (Mycena s.s.) driven by repeated elements and novel gene families across ecological guilds.</title>
        <authorList>
            <consortium name="Lawrence Berkeley National Laboratory"/>
            <person name="Harder C.B."/>
            <person name="Miyauchi S."/>
            <person name="Viragh M."/>
            <person name="Kuo A."/>
            <person name="Thoen E."/>
            <person name="Andreopoulos B."/>
            <person name="Lu D."/>
            <person name="Skrede I."/>
            <person name="Drula E."/>
            <person name="Henrissat B."/>
            <person name="Morin E."/>
            <person name="Kohler A."/>
            <person name="Barry K."/>
            <person name="LaButti K."/>
            <person name="Morin E."/>
            <person name="Salamov A."/>
            <person name="Lipzen A."/>
            <person name="Mereny Z."/>
            <person name="Hegedus B."/>
            <person name="Baldrian P."/>
            <person name="Stursova M."/>
            <person name="Weitz H."/>
            <person name="Taylor A."/>
            <person name="Grigoriev I.V."/>
            <person name="Nagy L.G."/>
            <person name="Martin F."/>
            <person name="Kauserud H."/>
        </authorList>
    </citation>
    <scope>NUCLEOTIDE SEQUENCE</scope>
    <source>
        <strain evidence="3">9284</strain>
    </source>
</reference>
<dbReference type="SUPFAM" id="SSF52058">
    <property type="entry name" value="L domain-like"/>
    <property type="match status" value="1"/>
</dbReference>
<name>A0AAD7CBT6_9AGAR</name>
<evidence type="ECO:0000256" key="1">
    <source>
        <dbReference type="SAM" id="Coils"/>
    </source>
</evidence>
<keyword evidence="4" id="KW-1185">Reference proteome</keyword>
<evidence type="ECO:0000313" key="3">
    <source>
        <dbReference type="EMBL" id="KAJ7644577.1"/>
    </source>
</evidence>
<feature type="compositionally biased region" description="Acidic residues" evidence="2">
    <location>
        <begin position="504"/>
        <end position="523"/>
    </location>
</feature>
<feature type="compositionally biased region" description="Basic and acidic residues" evidence="2">
    <location>
        <begin position="489"/>
        <end position="503"/>
    </location>
</feature>
<dbReference type="AlphaFoldDB" id="A0AAD7CBT6"/>
<evidence type="ECO:0000256" key="2">
    <source>
        <dbReference type="SAM" id="MobiDB-lite"/>
    </source>
</evidence>
<feature type="coiled-coil region" evidence="1">
    <location>
        <begin position="10"/>
        <end position="44"/>
    </location>
</feature>
<feature type="region of interest" description="Disordered" evidence="2">
    <location>
        <begin position="477"/>
        <end position="523"/>
    </location>
</feature>
<evidence type="ECO:0000313" key="4">
    <source>
        <dbReference type="Proteomes" id="UP001221142"/>
    </source>
</evidence>
<comment type="caution">
    <text evidence="3">The sequence shown here is derived from an EMBL/GenBank/DDBJ whole genome shotgun (WGS) entry which is preliminary data.</text>
</comment>
<gene>
    <name evidence="3" type="ORF">FB45DRAFT_1053304</name>
</gene>
<feature type="compositionally biased region" description="Acidic residues" evidence="2">
    <location>
        <begin position="477"/>
        <end position="488"/>
    </location>
</feature>
<dbReference type="EMBL" id="JARKIF010000003">
    <property type="protein sequence ID" value="KAJ7644577.1"/>
    <property type="molecule type" value="Genomic_DNA"/>
</dbReference>
<sequence length="523" mass="59491">MIGAQLRARLVGVEQHMAMLEKEMANLEKQMTRLEDEKQTIEDDLGALVSPKVSQHKIPTEIMAMIFLEVKNAVRHPYVVLDLFAVCSHWHNIVKSTCHLYTDLLCHHVDQLETYASRAGTGLPLNLCFRQVGPQVSSDSQQLRQLVLQHASQWRLLSFVASIPADLPATFPNLLEYRAFSSEIDIDLPQLDAPRLRHLAFGRNYLGAGWQVKLPWAQITVLEIDNVAFRLQWWKILAETPSLEQLLITGDAVSFEKRVPPIAIIHLPRLHTISFEGADKDQVWQLMRSTTLPALETLKIPLDLLLLDNTVLDAFFERSNCSIRTLELILDFEPDGFLYRFLNAYATHLAPLRELTVRAPAQRDVKELLLLFTDPSFLPALDYLHVNECQHHVPLPPLVRMLSAREKLKTFGLTFSAENSQVDVNAAINDRCREEVDAALKKLRSLRADGLNVYVASYFKWHSPNVDWKMIEAILGEGEEDDESDEERESGVKQDSDERKESGEEQELDEEQGSEDGSDSEDD</sequence>
<accession>A0AAD7CBT6</accession>
<dbReference type="Proteomes" id="UP001221142">
    <property type="component" value="Unassembled WGS sequence"/>
</dbReference>
<keyword evidence="1" id="KW-0175">Coiled coil</keyword>
<evidence type="ECO:0008006" key="5">
    <source>
        <dbReference type="Google" id="ProtNLM"/>
    </source>
</evidence>
<organism evidence="3 4">
    <name type="scientific">Roridomyces roridus</name>
    <dbReference type="NCBI Taxonomy" id="1738132"/>
    <lineage>
        <taxon>Eukaryota</taxon>
        <taxon>Fungi</taxon>
        <taxon>Dikarya</taxon>
        <taxon>Basidiomycota</taxon>
        <taxon>Agaricomycotina</taxon>
        <taxon>Agaricomycetes</taxon>
        <taxon>Agaricomycetidae</taxon>
        <taxon>Agaricales</taxon>
        <taxon>Marasmiineae</taxon>
        <taxon>Mycenaceae</taxon>
        <taxon>Roridomyces</taxon>
    </lineage>
</organism>